<dbReference type="SUPFAM" id="SSF81606">
    <property type="entry name" value="PP2C-like"/>
    <property type="match status" value="1"/>
</dbReference>
<feature type="compositionally biased region" description="Polar residues" evidence="5">
    <location>
        <begin position="556"/>
        <end position="565"/>
    </location>
</feature>
<name>A0A6A4JJ21_APOLU</name>
<feature type="compositionally biased region" description="Basic and acidic residues" evidence="5">
    <location>
        <begin position="632"/>
        <end position="643"/>
    </location>
</feature>
<dbReference type="InterPro" id="IPR001932">
    <property type="entry name" value="PPM-type_phosphatase-like_dom"/>
</dbReference>
<dbReference type="PROSITE" id="PS01032">
    <property type="entry name" value="PPM_1"/>
    <property type="match status" value="1"/>
</dbReference>
<dbReference type="InterPro" id="IPR036457">
    <property type="entry name" value="PPM-type-like_dom_sf"/>
</dbReference>
<evidence type="ECO:0000313" key="7">
    <source>
        <dbReference type="Proteomes" id="UP000466442"/>
    </source>
</evidence>
<keyword evidence="7" id="KW-1185">Reference proteome</keyword>
<evidence type="ECO:0000256" key="1">
    <source>
        <dbReference type="ARBA" id="ARBA00022723"/>
    </source>
</evidence>
<dbReference type="InterPro" id="IPR015655">
    <property type="entry name" value="PP2C"/>
</dbReference>
<feature type="compositionally biased region" description="Polar residues" evidence="5">
    <location>
        <begin position="463"/>
        <end position="474"/>
    </location>
</feature>
<dbReference type="PANTHER" id="PTHR13832">
    <property type="entry name" value="PROTEIN PHOSPHATASE 2C"/>
    <property type="match status" value="1"/>
</dbReference>
<keyword evidence="3 4" id="KW-0904">Protein phosphatase</keyword>
<dbReference type="Gene3D" id="3.60.40.10">
    <property type="entry name" value="PPM-type phosphatase domain"/>
    <property type="match status" value="1"/>
</dbReference>
<accession>A0A6A4JJ21</accession>
<feature type="compositionally biased region" description="Polar residues" evidence="5">
    <location>
        <begin position="603"/>
        <end position="618"/>
    </location>
</feature>
<dbReference type="PANTHER" id="PTHR13832:SF792">
    <property type="entry name" value="GM14286P"/>
    <property type="match status" value="1"/>
</dbReference>
<evidence type="ECO:0000256" key="3">
    <source>
        <dbReference type="ARBA" id="ARBA00022912"/>
    </source>
</evidence>
<dbReference type="InterPro" id="IPR000222">
    <property type="entry name" value="PP2C_BS"/>
</dbReference>
<comment type="similarity">
    <text evidence="4">Belongs to the PP2C family.</text>
</comment>
<dbReference type="AlphaFoldDB" id="A0A6A4JJ21"/>
<dbReference type="Proteomes" id="UP000466442">
    <property type="component" value="Linkage Group LG9"/>
</dbReference>
<dbReference type="GO" id="GO:0005739">
    <property type="term" value="C:mitochondrion"/>
    <property type="evidence" value="ECO:0007669"/>
    <property type="project" value="TreeGrafter"/>
</dbReference>
<evidence type="ECO:0000256" key="4">
    <source>
        <dbReference type="RuleBase" id="RU003465"/>
    </source>
</evidence>
<dbReference type="EMBL" id="WIXP02000009">
    <property type="protein sequence ID" value="KAF6205298.1"/>
    <property type="molecule type" value="Genomic_DNA"/>
</dbReference>
<dbReference type="GO" id="GO:0004741">
    <property type="term" value="F:[pyruvate dehydrogenase (acetyl-transferring)]-phosphatase activity"/>
    <property type="evidence" value="ECO:0007669"/>
    <property type="project" value="TreeGrafter"/>
</dbReference>
<gene>
    <name evidence="6" type="ORF">GE061_019468</name>
</gene>
<dbReference type="SMART" id="SM00332">
    <property type="entry name" value="PP2Cc"/>
    <property type="match status" value="1"/>
</dbReference>
<keyword evidence="2 4" id="KW-0378">Hydrolase</keyword>
<reference evidence="6" key="1">
    <citation type="journal article" date="2021" name="Mol. Ecol. Resour.">
        <title>Apolygus lucorum genome provides insights into omnivorousness and mesophyll feeding.</title>
        <authorList>
            <person name="Liu Y."/>
            <person name="Liu H."/>
            <person name="Wang H."/>
            <person name="Huang T."/>
            <person name="Liu B."/>
            <person name="Yang B."/>
            <person name="Yin L."/>
            <person name="Li B."/>
            <person name="Zhang Y."/>
            <person name="Zhang S."/>
            <person name="Jiang F."/>
            <person name="Zhang X."/>
            <person name="Ren Y."/>
            <person name="Wang B."/>
            <person name="Wang S."/>
            <person name="Lu Y."/>
            <person name="Wu K."/>
            <person name="Fan W."/>
            <person name="Wang G."/>
        </authorList>
    </citation>
    <scope>NUCLEOTIDE SEQUENCE</scope>
    <source>
        <strain evidence="6">12Hb</strain>
    </source>
</reference>
<dbReference type="CDD" id="cd00143">
    <property type="entry name" value="PP2Cc"/>
    <property type="match status" value="1"/>
</dbReference>
<dbReference type="GO" id="GO:0046872">
    <property type="term" value="F:metal ion binding"/>
    <property type="evidence" value="ECO:0007669"/>
    <property type="project" value="UniProtKB-KW"/>
</dbReference>
<feature type="compositionally biased region" description="Polar residues" evidence="5">
    <location>
        <begin position="573"/>
        <end position="590"/>
    </location>
</feature>
<evidence type="ECO:0000256" key="5">
    <source>
        <dbReference type="SAM" id="MobiDB-lite"/>
    </source>
</evidence>
<dbReference type="PROSITE" id="PS51746">
    <property type="entry name" value="PPM_2"/>
    <property type="match status" value="1"/>
</dbReference>
<evidence type="ECO:0000313" key="6">
    <source>
        <dbReference type="EMBL" id="KAF6205298.1"/>
    </source>
</evidence>
<dbReference type="Pfam" id="PF00481">
    <property type="entry name" value="PP2C"/>
    <property type="match status" value="1"/>
</dbReference>
<sequence length="643" mass="71066">MRIKRSCKPLQRVLRTLARRLSNPAAGPRNAKQLTPEEVATILRANEFSKELEENPVINGYYSNCLAANITMEDRSAEAKILSSEASMFAVYDGHAGHMCAEVLSRKLFPYIATALLPAEGRNKLFYSRESQDTKLVEMYRHGKQILSEDVIGVFDELRTDWVDKLRRTKQIFTREDCLTKAFLRMDADLGKAAETDTMTQEGSTYTMLEAAMSGAVACVALIEGSDLYVAGTGDCGAVLGRQKKNGRWTALKLNSEHTASNKKEVDRMKSEHPDDEAKTIIQQNRLFGSLMPLRAFGDFRYKWPVDTLERVAAPTYGRQVISANYRTPPYLTASPDVVHRKITSEDKFLVLATDGLWDVLSPDMVVQLVGDHKNRLPSTLRIKKGYYERVFPQRCVQEFVTLSPSEFYDNPSTYLLRAALGGSLDLVNRQLAVPLGEARNIRDDITVTVIFLKSAGKDEADNQNTKAGMQRNVTETHVEQDPTESVSPKVNEPPKDKGGSMAHSTKWEDIETGGSDDGVACSLKDLDAAVGSGGIIGKKSFKIKGDQIREAGHPTRTTGDSTRINTKHSRASNDFSGTADNSPNTTMGLQWTPDDTARRTTDLTQNNADPTSTNTGGDFSDTIKIPGPDPIKAREELPGENK</sequence>
<keyword evidence="1" id="KW-0479">Metal-binding</keyword>
<protein>
    <submittedName>
        <fullName evidence="6">Uncharacterized protein</fullName>
    </submittedName>
</protein>
<feature type="region of interest" description="Disordered" evidence="5">
    <location>
        <begin position="461"/>
        <end position="504"/>
    </location>
</feature>
<feature type="region of interest" description="Disordered" evidence="5">
    <location>
        <begin position="547"/>
        <end position="643"/>
    </location>
</feature>
<dbReference type="OrthoDB" id="420076at2759"/>
<evidence type="ECO:0000256" key="2">
    <source>
        <dbReference type="ARBA" id="ARBA00022801"/>
    </source>
</evidence>
<proteinExistence type="inferred from homology"/>
<organism evidence="6 7">
    <name type="scientific">Apolygus lucorum</name>
    <name type="common">Small green plant bug</name>
    <name type="synonym">Lygocoris lucorum</name>
    <dbReference type="NCBI Taxonomy" id="248454"/>
    <lineage>
        <taxon>Eukaryota</taxon>
        <taxon>Metazoa</taxon>
        <taxon>Ecdysozoa</taxon>
        <taxon>Arthropoda</taxon>
        <taxon>Hexapoda</taxon>
        <taxon>Insecta</taxon>
        <taxon>Pterygota</taxon>
        <taxon>Neoptera</taxon>
        <taxon>Paraneoptera</taxon>
        <taxon>Hemiptera</taxon>
        <taxon>Heteroptera</taxon>
        <taxon>Panheteroptera</taxon>
        <taxon>Cimicomorpha</taxon>
        <taxon>Miridae</taxon>
        <taxon>Mirini</taxon>
        <taxon>Apolygus</taxon>
    </lineage>
</organism>
<comment type="caution">
    <text evidence="6">The sequence shown here is derived from an EMBL/GenBank/DDBJ whole genome shotgun (WGS) entry which is preliminary data.</text>
</comment>